<dbReference type="GO" id="GO:0005657">
    <property type="term" value="C:replication fork"/>
    <property type="evidence" value="ECO:0007669"/>
    <property type="project" value="TreeGrafter"/>
</dbReference>
<dbReference type="AlphaFoldDB" id="A0A4R0RAG9"/>
<dbReference type="SUPFAM" id="SSF100879">
    <property type="entry name" value="Lesion bypass DNA polymerase (Y-family), little finger domain"/>
    <property type="match status" value="1"/>
</dbReference>
<evidence type="ECO:0000256" key="2">
    <source>
        <dbReference type="ARBA" id="ARBA00022679"/>
    </source>
</evidence>
<dbReference type="GO" id="GO:0046872">
    <property type="term" value="F:metal ion binding"/>
    <property type="evidence" value="ECO:0007669"/>
    <property type="project" value="UniProtKB-KW"/>
</dbReference>
<dbReference type="GO" id="GO:0005634">
    <property type="term" value="C:nucleus"/>
    <property type="evidence" value="ECO:0007669"/>
    <property type="project" value="UniProtKB-SubCell"/>
</dbReference>
<dbReference type="GO" id="GO:0042276">
    <property type="term" value="P:error-prone translesion synthesis"/>
    <property type="evidence" value="ECO:0007669"/>
    <property type="project" value="TreeGrafter"/>
</dbReference>
<dbReference type="Pfam" id="PF18439">
    <property type="entry name" value="zf_UBZ"/>
    <property type="match status" value="1"/>
</dbReference>
<evidence type="ECO:0000256" key="1">
    <source>
        <dbReference type="ARBA" id="ARBA00004123"/>
    </source>
</evidence>
<sequence length="304" mass="33510">MSSLNVNLLPEEFKSDLKEKPAITKSMLASKNLAQSVEKTSQGHHWIRVLAAELALRIREAREAIPALWPKTIVLGIGQGYEAFRSKQAPSPFMARDITVDYIASAGDRLWRELVGTETPRRTPFKITNVSMSFSGIDSMESGQRGIEGFFKSGSPSSPQRPREAAESTSPGTLKRKRAEDLADDADDDDVGEEMLPALNHQDAGNQDRLAVVSRNGPEHAETSDPVGAHPTESVSGPSSTLAPTGFMCERCKKRVSLPEELKEMEDGDLMREALAALRQEHNDWHFAEDLSRQHVADHPRCAI</sequence>
<dbReference type="PANTHER" id="PTHR45873">
    <property type="entry name" value="DNA POLYMERASE ETA"/>
    <property type="match status" value="1"/>
</dbReference>
<evidence type="ECO:0000256" key="6">
    <source>
        <dbReference type="ARBA" id="ARBA00023242"/>
    </source>
</evidence>
<dbReference type="OrthoDB" id="5723at2759"/>
<dbReference type="InterPro" id="IPR041298">
    <property type="entry name" value="UBZ3"/>
</dbReference>
<gene>
    <name evidence="9" type="primary">RAD30_3</name>
    <name evidence="9" type="ORF">EIP91_003437</name>
</gene>
<dbReference type="GO" id="GO:0006281">
    <property type="term" value="P:DNA repair"/>
    <property type="evidence" value="ECO:0007669"/>
    <property type="project" value="UniProtKB-KW"/>
</dbReference>
<dbReference type="GO" id="GO:0003684">
    <property type="term" value="F:damaged DNA binding"/>
    <property type="evidence" value="ECO:0007669"/>
    <property type="project" value="InterPro"/>
</dbReference>
<dbReference type="STRING" id="92696.A0A4R0RAG9"/>
<accession>A0A4R0RAG9</accession>
<evidence type="ECO:0000256" key="5">
    <source>
        <dbReference type="ARBA" id="ARBA00023204"/>
    </source>
</evidence>
<dbReference type="Gene3D" id="3.30.1490.100">
    <property type="entry name" value="DNA polymerase, Y-family, little finger domain"/>
    <property type="match status" value="1"/>
</dbReference>
<evidence type="ECO:0000256" key="3">
    <source>
        <dbReference type="ARBA" id="ARBA00022723"/>
    </source>
</evidence>
<dbReference type="InterPro" id="IPR036775">
    <property type="entry name" value="DNA_pol_Y-fam_lit_finger_sf"/>
</dbReference>
<keyword evidence="6" id="KW-0539">Nucleus</keyword>
<feature type="region of interest" description="Disordered" evidence="7">
    <location>
        <begin position="215"/>
        <end position="244"/>
    </location>
</feature>
<evidence type="ECO:0000313" key="9">
    <source>
        <dbReference type="EMBL" id="TCD64901.1"/>
    </source>
</evidence>
<dbReference type="Proteomes" id="UP000292702">
    <property type="component" value="Unassembled WGS sequence"/>
</dbReference>
<dbReference type="PANTHER" id="PTHR45873:SF1">
    <property type="entry name" value="DNA POLYMERASE ETA"/>
    <property type="match status" value="1"/>
</dbReference>
<dbReference type="EMBL" id="RWJN01000208">
    <property type="protein sequence ID" value="TCD64901.1"/>
    <property type="molecule type" value="Genomic_DNA"/>
</dbReference>
<keyword evidence="9" id="KW-0548">Nucleotidyltransferase</keyword>
<dbReference type="GO" id="GO:0009314">
    <property type="term" value="P:response to radiation"/>
    <property type="evidence" value="ECO:0007669"/>
    <property type="project" value="TreeGrafter"/>
</dbReference>
<name>A0A4R0RAG9_9APHY</name>
<comment type="caution">
    <text evidence="9">The sequence shown here is derived from an EMBL/GenBank/DDBJ whole genome shotgun (WGS) entry which is preliminary data.</text>
</comment>
<evidence type="ECO:0000256" key="4">
    <source>
        <dbReference type="ARBA" id="ARBA00022763"/>
    </source>
</evidence>
<feature type="domain" description="UBZ3-type" evidence="8">
    <location>
        <begin position="242"/>
        <end position="294"/>
    </location>
</feature>
<feature type="compositionally biased region" description="Acidic residues" evidence="7">
    <location>
        <begin position="182"/>
        <end position="192"/>
    </location>
</feature>
<dbReference type="InterPro" id="IPR017961">
    <property type="entry name" value="DNA_pol_Y-fam_little_finger"/>
</dbReference>
<dbReference type="GO" id="GO:0035861">
    <property type="term" value="C:site of double-strand break"/>
    <property type="evidence" value="ECO:0007669"/>
    <property type="project" value="TreeGrafter"/>
</dbReference>
<keyword evidence="3" id="KW-0479">Metal-binding</keyword>
<evidence type="ECO:0000313" key="10">
    <source>
        <dbReference type="Proteomes" id="UP000292702"/>
    </source>
</evidence>
<keyword evidence="2" id="KW-0808">Transferase</keyword>
<dbReference type="InterPro" id="IPR052230">
    <property type="entry name" value="DNA_polymerase_eta"/>
</dbReference>
<evidence type="ECO:0000259" key="8">
    <source>
        <dbReference type="PROSITE" id="PS51907"/>
    </source>
</evidence>
<reference evidence="9 10" key="1">
    <citation type="submission" date="2018-11" db="EMBL/GenBank/DDBJ databases">
        <title>Genome assembly of Steccherinum ochraceum LE-BIN_3174, the white-rot fungus of the Steccherinaceae family (The Residual Polyporoid clade, Polyporales, Basidiomycota).</title>
        <authorList>
            <person name="Fedorova T.V."/>
            <person name="Glazunova O.A."/>
            <person name="Landesman E.O."/>
            <person name="Moiseenko K.V."/>
            <person name="Psurtseva N.V."/>
            <person name="Savinova O.S."/>
            <person name="Shakhova N.V."/>
            <person name="Tyazhelova T.V."/>
            <person name="Vasina D.V."/>
        </authorList>
    </citation>
    <scope>NUCLEOTIDE SEQUENCE [LARGE SCALE GENOMIC DNA]</scope>
    <source>
        <strain evidence="9 10">LE-BIN_3174</strain>
    </source>
</reference>
<keyword evidence="5" id="KW-0234">DNA repair</keyword>
<organism evidence="9 10">
    <name type="scientific">Steccherinum ochraceum</name>
    <dbReference type="NCBI Taxonomy" id="92696"/>
    <lineage>
        <taxon>Eukaryota</taxon>
        <taxon>Fungi</taxon>
        <taxon>Dikarya</taxon>
        <taxon>Basidiomycota</taxon>
        <taxon>Agaricomycotina</taxon>
        <taxon>Agaricomycetes</taxon>
        <taxon>Polyporales</taxon>
        <taxon>Steccherinaceae</taxon>
        <taxon>Steccherinum</taxon>
    </lineage>
</organism>
<dbReference type="GO" id="GO:0003887">
    <property type="term" value="F:DNA-directed DNA polymerase activity"/>
    <property type="evidence" value="ECO:0007669"/>
    <property type="project" value="UniProtKB-KW"/>
</dbReference>
<dbReference type="Pfam" id="PF11799">
    <property type="entry name" value="IMS_C"/>
    <property type="match status" value="1"/>
</dbReference>
<keyword evidence="9" id="KW-0239">DNA-directed DNA polymerase</keyword>
<proteinExistence type="predicted"/>
<feature type="region of interest" description="Disordered" evidence="7">
    <location>
        <begin position="145"/>
        <end position="192"/>
    </location>
</feature>
<feature type="compositionally biased region" description="Polar residues" evidence="7">
    <location>
        <begin position="233"/>
        <end position="243"/>
    </location>
</feature>
<keyword evidence="4" id="KW-0227">DNA damage</keyword>
<keyword evidence="10" id="KW-1185">Reference proteome</keyword>
<protein>
    <submittedName>
        <fullName evidence="9">DNA-directed DNA polymerase eta rad30</fullName>
    </submittedName>
</protein>
<evidence type="ECO:0000256" key="7">
    <source>
        <dbReference type="SAM" id="MobiDB-lite"/>
    </source>
</evidence>
<dbReference type="PROSITE" id="PS51907">
    <property type="entry name" value="ZF_UBZ3"/>
    <property type="match status" value="1"/>
</dbReference>
<comment type="subcellular location">
    <subcellularLocation>
        <location evidence="1">Nucleus</location>
    </subcellularLocation>
</comment>